<dbReference type="InterPro" id="IPR005467">
    <property type="entry name" value="His_kinase_dom"/>
</dbReference>
<dbReference type="SMART" id="SM00388">
    <property type="entry name" value="HisKA"/>
    <property type="match status" value="1"/>
</dbReference>
<dbReference type="CDD" id="cd00082">
    <property type="entry name" value="HisKA"/>
    <property type="match status" value="1"/>
</dbReference>
<organism evidence="7 8">
    <name type="scientific">Candidatus Glassbacteria bacterium RIFCSPLOWO2_12_FULL_58_11</name>
    <dbReference type="NCBI Taxonomy" id="1817867"/>
    <lineage>
        <taxon>Bacteria</taxon>
        <taxon>Candidatus Glassiibacteriota</taxon>
    </lineage>
</organism>
<dbReference type="PROSITE" id="PS50109">
    <property type="entry name" value="HIS_KIN"/>
    <property type="match status" value="1"/>
</dbReference>
<feature type="transmembrane region" description="Helical" evidence="5">
    <location>
        <begin position="751"/>
        <end position="772"/>
    </location>
</feature>
<keyword evidence="3" id="KW-0597">Phosphoprotein</keyword>
<dbReference type="SMART" id="SM00387">
    <property type="entry name" value="HATPase_c"/>
    <property type="match status" value="1"/>
</dbReference>
<dbReference type="Gene3D" id="2.130.10.10">
    <property type="entry name" value="YVTN repeat-like/Quinoprotein amine dehydrogenase"/>
    <property type="match status" value="1"/>
</dbReference>
<evidence type="ECO:0000256" key="2">
    <source>
        <dbReference type="ARBA" id="ARBA00012438"/>
    </source>
</evidence>
<evidence type="ECO:0000256" key="5">
    <source>
        <dbReference type="SAM" id="Phobius"/>
    </source>
</evidence>
<evidence type="ECO:0000256" key="4">
    <source>
        <dbReference type="SAM" id="Coils"/>
    </source>
</evidence>
<dbReference type="STRING" id="1817867.A3F83_12480"/>
<keyword evidence="4" id="KW-0175">Coiled coil</keyword>
<dbReference type="PANTHER" id="PTHR43547">
    <property type="entry name" value="TWO-COMPONENT HISTIDINE KINASE"/>
    <property type="match status" value="1"/>
</dbReference>
<evidence type="ECO:0000313" key="7">
    <source>
        <dbReference type="EMBL" id="OGG06386.1"/>
    </source>
</evidence>
<dbReference type="EMBL" id="MFIX01000026">
    <property type="protein sequence ID" value="OGG06386.1"/>
    <property type="molecule type" value="Genomic_DNA"/>
</dbReference>
<dbReference type="SUPFAM" id="SSF63829">
    <property type="entry name" value="Calcium-dependent phosphotriesterase"/>
    <property type="match status" value="2"/>
</dbReference>
<accession>A0A1F5Z1V3</accession>
<dbReference type="PRINTS" id="PR00344">
    <property type="entry name" value="BCTRLSENSOR"/>
</dbReference>
<dbReference type="InterPro" id="IPR003661">
    <property type="entry name" value="HisK_dim/P_dom"/>
</dbReference>
<dbReference type="Proteomes" id="UP000179129">
    <property type="component" value="Unassembled WGS sequence"/>
</dbReference>
<name>A0A1F5Z1V3_9BACT</name>
<dbReference type="Pfam" id="PF02518">
    <property type="entry name" value="HATPase_c"/>
    <property type="match status" value="1"/>
</dbReference>
<dbReference type="InterPro" id="IPR003594">
    <property type="entry name" value="HATPase_dom"/>
</dbReference>
<evidence type="ECO:0000313" key="8">
    <source>
        <dbReference type="Proteomes" id="UP000179129"/>
    </source>
</evidence>
<reference evidence="7 8" key="1">
    <citation type="journal article" date="2016" name="Nat. Commun.">
        <title>Thousands of microbial genomes shed light on interconnected biogeochemical processes in an aquifer system.</title>
        <authorList>
            <person name="Anantharaman K."/>
            <person name="Brown C.T."/>
            <person name="Hug L.A."/>
            <person name="Sharon I."/>
            <person name="Castelle C.J."/>
            <person name="Probst A.J."/>
            <person name="Thomas B.C."/>
            <person name="Singh A."/>
            <person name="Wilkins M.J."/>
            <person name="Karaoz U."/>
            <person name="Brodie E.L."/>
            <person name="Williams K.H."/>
            <person name="Hubbard S.S."/>
            <person name="Banfield J.F."/>
        </authorList>
    </citation>
    <scope>NUCLEOTIDE SEQUENCE [LARGE SCALE GENOMIC DNA]</scope>
</reference>
<dbReference type="Gene3D" id="1.10.287.130">
    <property type="match status" value="1"/>
</dbReference>
<proteinExistence type="predicted"/>
<dbReference type="Gene3D" id="2.60.40.10">
    <property type="entry name" value="Immunoglobulins"/>
    <property type="match status" value="1"/>
</dbReference>
<comment type="caution">
    <text evidence="7">The sequence shown here is derived from an EMBL/GenBank/DDBJ whole genome shotgun (WGS) entry which is preliminary data.</text>
</comment>
<dbReference type="CDD" id="cd00075">
    <property type="entry name" value="HATPase"/>
    <property type="match status" value="1"/>
</dbReference>
<comment type="catalytic activity">
    <reaction evidence="1">
        <text>ATP + protein L-histidine = ADP + protein N-phospho-L-histidine.</text>
        <dbReference type="EC" id="2.7.13.3"/>
    </reaction>
</comment>
<gene>
    <name evidence="7" type="ORF">A3F83_12480</name>
</gene>
<dbReference type="InterPro" id="IPR013783">
    <property type="entry name" value="Ig-like_fold"/>
</dbReference>
<dbReference type="InterPro" id="IPR015943">
    <property type="entry name" value="WD40/YVTN_repeat-like_dom_sf"/>
</dbReference>
<dbReference type="SUPFAM" id="SSF47384">
    <property type="entry name" value="Homodimeric domain of signal transducing histidine kinase"/>
    <property type="match status" value="1"/>
</dbReference>
<dbReference type="InterPro" id="IPR036097">
    <property type="entry name" value="HisK_dim/P_sf"/>
</dbReference>
<dbReference type="InterPro" id="IPR004358">
    <property type="entry name" value="Sig_transdc_His_kin-like_C"/>
</dbReference>
<dbReference type="EC" id="2.7.13.3" evidence="2"/>
<dbReference type="GO" id="GO:0000155">
    <property type="term" value="F:phosphorelay sensor kinase activity"/>
    <property type="evidence" value="ECO:0007669"/>
    <property type="project" value="InterPro"/>
</dbReference>
<dbReference type="InterPro" id="IPR036890">
    <property type="entry name" value="HATPase_C_sf"/>
</dbReference>
<dbReference type="Pfam" id="PF07494">
    <property type="entry name" value="Reg_prop"/>
    <property type="match status" value="2"/>
</dbReference>
<dbReference type="PANTHER" id="PTHR43547:SF2">
    <property type="entry name" value="HYBRID SIGNAL TRANSDUCTION HISTIDINE KINASE C"/>
    <property type="match status" value="1"/>
</dbReference>
<keyword evidence="5" id="KW-0812">Transmembrane</keyword>
<dbReference type="InterPro" id="IPR011110">
    <property type="entry name" value="Reg_prop"/>
</dbReference>
<keyword evidence="5" id="KW-1133">Transmembrane helix</keyword>
<feature type="domain" description="Histidine kinase" evidence="6">
    <location>
        <begin position="824"/>
        <end position="1035"/>
    </location>
</feature>
<sequence>MRVNLQYSLTRGFLLSALILFLYHSPAWAVVSNARYWRFFSAVDGLAESWSSFVTIGPSGKVWVSHGEIDRLSWISSLPGPDGQFVHTMQSPGDDLKVLESGSGQLWSLYSNGIQLYRDDKWIKYRIDEITNLNPADRMVRRLIPFLPGERDLCFYLLPAGLKLFKAETGEIELILAARDTHLGNFIDMIRSRDGGIWVTGDNGAAKLDFQSGTLAPQWREYLLGALPVKRVEKPAEGENGGLIAVASGVRVNETRPLRFDGMRWSILPGFGGKVMQAWPGLGDSYWLSKQGNTMSLVENGKEEVQEKIGILAGDFFDVAVEPGGIFWLATSHGVARYTPSIWRTPVEVADIDDRVHAMFEDSQGRIWFAAVYHLLLYQGGRWKRYALPEGLSTQPYFTNSICSLSDGRIAIGTMPYLDRLLTFLPDKEKFEFVPYVDGDSTGRLVKRVIGMLSPFKDGRIMVQTMTALDSTKYRLETFNGRTFQPFLDMGDKWELGNLRFVFEAHNGDLWLGGQRKRALAVYRNGKYSSFQEDVNYTGTGGFCISEVEPGKIWVGGRDDILEYDGKSWRVVLAGLSSVRSITTGRDSSIWVASGTGIHRELRGSWVANTAEDGLINTAVFQVFQDSRGRVWAGTISGLSLYQPEADTVPPVTSIPLRENPRETTPSGEVRIIFSGVDLWQQTRADRLQFSCRLDSGPWSPFGYARVAMFKDLPYGGHLFEVRAMDTNLNLDRNPSTFQFTVLKPWYRETGFRAIVLLGSGLILILLGYAVYRHVTLEKLVVSRTAQWKMANVELENKVAELKRAEAQLLDSQKMEIIGKIASGVAHEVRNPLNAILAISEALFQELGDNPEYKPYMDNVRTQVDRLAGLMNELLDLGRPIEKSTFVRCPFDEICYSAVALWRESSGQGGRKVQILSPQGNGGMEIIGSSPKLQQVFINLLDNASQHSPEQSEITITLIKQRDRTVQALIKDQGKGLAPERLEEVFRPFYSTRLRGTGLGLSIVKNIVETHGGRIRLFNNDPPPGLTVEVDLPLA</sequence>
<evidence type="ECO:0000259" key="6">
    <source>
        <dbReference type="PROSITE" id="PS50109"/>
    </source>
</evidence>
<dbReference type="AlphaFoldDB" id="A0A1F5Z1V3"/>
<dbReference type="Pfam" id="PF00512">
    <property type="entry name" value="HisKA"/>
    <property type="match status" value="1"/>
</dbReference>
<dbReference type="Gene3D" id="3.30.565.10">
    <property type="entry name" value="Histidine kinase-like ATPase, C-terminal domain"/>
    <property type="match status" value="1"/>
</dbReference>
<evidence type="ECO:0000256" key="1">
    <source>
        <dbReference type="ARBA" id="ARBA00000085"/>
    </source>
</evidence>
<dbReference type="SUPFAM" id="SSF55874">
    <property type="entry name" value="ATPase domain of HSP90 chaperone/DNA topoisomerase II/histidine kinase"/>
    <property type="match status" value="1"/>
</dbReference>
<feature type="coiled-coil region" evidence="4">
    <location>
        <begin position="785"/>
        <end position="815"/>
    </location>
</feature>
<evidence type="ECO:0000256" key="3">
    <source>
        <dbReference type="ARBA" id="ARBA00022553"/>
    </source>
</evidence>
<keyword evidence="5" id="KW-0472">Membrane</keyword>
<protein>
    <recommendedName>
        <fullName evidence="2">histidine kinase</fullName>
        <ecNumber evidence="2">2.7.13.3</ecNumber>
    </recommendedName>
</protein>